<proteinExistence type="predicted"/>
<accession>A0ABP1RRK9</accession>
<keyword evidence="3" id="KW-1185">Reference proteome</keyword>
<protein>
    <submittedName>
        <fullName evidence="2">Uncharacterized protein</fullName>
    </submittedName>
</protein>
<evidence type="ECO:0000313" key="3">
    <source>
        <dbReference type="Proteomes" id="UP001642540"/>
    </source>
</evidence>
<name>A0ABP1RRK9_9HEXA</name>
<comment type="caution">
    <text evidence="2">The sequence shown here is derived from an EMBL/GenBank/DDBJ whole genome shotgun (WGS) entry which is preliminary data.</text>
</comment>
<feature type="compositionally biased region" description="Pro residues" evidence="1">
    <location>
        <begin position="68"/>
        <end position="77"/>
    </location>
</feature>
<dbReference type="EMBL" id="CAXLJM020000103">
    <property type="protein sequence ID" value="CAL8134027.1"/>
    <property type="molecule type" value="Genomic_DNA"/>
</dbReference>
<gene>
    <name evidence="2" type="ORF">ODALV1_LOCUS25329</name>
</gene>
<evidence type="ECO:0000256" key="1">
    <source>
        <dbReference type="SAM" id="MobiDB-lite"/>
    </source>
</evidence>
<organism evidence="2 3">
    <name type="scientific">Orchesella dallaii</name>
    <dbReference type="NCBI Taxonomy" id="48710"/>
    <lineage>
        <taxon>Eukaryota</taxon>
        <taxon>Metazoa</taxon>
        <taxon>Ecdysozoa</taxon>
        <taxon>Arthropoda</taxon>
        <taxon>Hexapoda</taxon>
        <taxon>Collembola</taxon>
        <taxon>Entomobryomorpha</taxon>
        <taxon>Entomobryoidea</taxon>
        <taxon>Orchesellidae</taxon>
        <taxon>Orchesellinae</taxon>
        <taxon>Orchesella</taxon>
    </lineage>
</organism>
<reference evidence="2 3" key="1">
    <citation type="submission" date="2024-08" db="EMBL/GenBank/DDBJ databases">
        <authorList>
            <person name="Cucini C."/>
            <person name="Frati F."/>
        </authorList>
    </citation>
    <scope>NUCLEOTIDE SEQUENCE [LARGE SCALE GENOMIC DNA]</scope>
</reference>
<dbReference type="Proteomes" id="UP001642540">
    <property type="component" value="Unassembled WGS sequence"/>
</dbReference>
<sequence length="217" mass="23423">MESYVTRREFENVLKEVRRLQFFLADTFGPKFMEFFKDDKFLEAESQLNSELGSFVTNVLNASLKMGVPPPPPPPQSQPVRLSSAVGGVPPPPQSQTVRLSSAAGGVPPPSSLVVSLPPPTPALPGAKTPISNYNFSIDYGKSVSENQSAPSARLLITEVLHARDRLRLKGYKNQDKILDAAMAKLSSVTPSASQPTPSSVSPVVPISVVREVINEK</sequence>
<evidence type="ECO:0000313" key="2">
    <source>
        <dbReference type="EMBL" id="CAL8134027.1"/>
    </source>
</evidence>
<feature type="region of interest" description="Disordered" evidence="1">
    <location>
        <begin position="66"/>
        <end position="105"/>
    </location>
</feature>